<accession>A0ABS6JAL5</accession>
<keyword evidence="2" id="KW-0479">Metal-binding</keyword>
<proteinExistence type="inferred from homology"/>
<dbReference type="Pfam" id="PF02581">
    <property type="entry name" value="TMP-TENI"/>
    <property type="match status" value="1"/>
</dbReference>
<feature type="binding site" evidence="2">
    <location>
        <position position="99"/>
    </location>
    <ligand>
        <name>Mg(2+)</name>
        <dbReference type="ChEBI" id="CHEBI:18420"/>
    </ligand>
</feature>
<evidence type="ECO:0000313" key="7">
    <source>
        <dbReference type="Proteomes" id="UP000784880"/>
    </source>
</evidence>
<evidence type="ECO:0000256" key="3">
    <source>
        <dbReference type="RuleBase" id="RU003826"/>
    </source>
</evidence>
<comment type="catalytic activity">
    <reaction evidence="2 3">
        <text>2-(2-carboxy-4-methylthiazol-5-yl)ethyl phosphate + 4-amino-2-methyl-5-(diphosphooxymethyl)pyrimidine + 2 H(+) = thiamine phosphate + CO2 + diphosphate</text>
        <dbReference type="Rhea" id="RHEA:47848"/>
        <dbReference type="ChEBI" id="CHEBI:15378"/>
        <dbReference type="ChEBI" id="CHEBI:16526"/>
        <dbReference type="ChEBI" id="CHEBI:33019"/>
        <dbReference type="ChEBI" id="CHEBI:37575"/>
        <dbReference type="ChEBI" id="CHEBI:57841"/>
        <dbReference type="ChEBI" id="CHEBI:62890"/>
        <dbReference type="EC" id="2.5.1.3"/>
    </reaction>
</comment>
<dbReference type="GO" id="GO:0004789">
    <property type="term" value="F:thiamine-phosphate diphosphorylase activity"/>
    <property type="evidence" value="ECO:0007669"/>
    <property type="project" value="UniProtKB-EC"/>
</dbReference>
<comment type="caution">
    <text evidence="6">The sequence shown here is derived from an EMBL/GenBank/DDBJ whole genome shotgun (WGS) entry which is preliminary data.</text>
</comment>
<comment type="similarity">
    <text evidence="2 3">Belongs to the thiamine-phosphate synthase family.</text>
</comment>
<protein>
    <recommendedName>
        <fullName evidence="2">Thiamine-phosphate synthase</fullName>
        <shortName evidence="2">TP synthase</shortName>
        <shortName evidence="2">TPS</shortName>
        <ecNumber evidence="2">2.5.1.3</ecNumber>
    </recommendedName>
    <alternativeName>
        <fullName evidence="2">Thiamine-phosphate pyrophosphorylase</fullName>
        <shortName evidence="2">TMP pyrophosphorylase</shortName>
        <shortName evidence="2">TMP-PPase</shortName>
    </alternativeName>
</protein>
<dbReference type="RefSeq" id="WP_217064446.1">
    <property type="nucleotide sequence ID" value="NZ_JAHQCS010000036.1"/>
</dbReference>
<keyword evidence="2" id="KW-0460">Magnesium</keyword>
<feature type="binding site" evidence="2">
    <location>
        <begin position="44"/>
        <end position="48"/>
    </location>
    <ligand>
        <name>4-amino-2-methyl-5-(diphosphooxymethyl)pyrimidine</name>
        <dbReference type="ChEBI" id="CHEBI:57841"/>
    </ligand>
</feature>
<keyword evidence="7" id="KW-1185">Reference proteome</keyword>
<evidence type="ECO:0000256" key="4">
    <source>
        <dbReference type="RuleBase" id="RU004253"/>
    </source>
</evidence>
<evidence type="ECO:0000256" key="1">
    <source>
        <dbReference type="ARBA" id="ARBA00022977"/>
    </source>
</evidence>
<dbReference type="PANTHER" id="PTHR20857">
    <property type="entry name" value="THIAMINE-PHOSPHATE PYROPHOSPHORYLASE"/>
    <property type="match status" value="1"/>
</dbReference>
<dbReference type="EMBL" id="JAHQCS010000036">
    <property type="protein sequence ID" value="MBU9710553.1"/>
    <property type="molecule type" value="Genomic_DNA"/>
</dbReference>
<feature type="binding site" evidence="2">
    <location>
        <position position="117"/>
    </location>
    <ligand>
        <name>4-amino-2-methyl-5-(diphosphooxymethyl)pyrimidine</name>
        <dbReference type="ChEBI" id="CHEBI:57841"/>
    </ligand>
</feature>
<comment type="pathway">
    <text evidence="2 4">Cofactor biosynthesis; thiamine diphosphate biosynthesis; thiamine phosphate from 4-amino-2-methyl-5-diphosphomethylpyrimidine and 4-methyl-5-(2-phosphoethyl)-thiazole: step 1/1.</text>
</comment>
<dbReference type="CDD" id="cd00564">
    <property type="entry name" value="TMP_TenI"/>
    <property type="match status" value="1"/>
</dbReference>
<comment type="catalytic activity">
    <reaction evidence="2 3">
        <text>4-methyl-5-(2-phosphooxyethyl)-thiazole + 4-amino-2-methyl-5-(diphosphooxymethyl)pyrimidine + H(+) = thiamine phosphate + diphosphate</text>
        <dbReference type="Rhea" id="RHEA:22328"/>
        <dbReference type="ChEBI" id="CHEBI:15378"/>
        <dbReference type="ChEBI" id="CHEBI:33019"/>
        <dbReference type="ChEBI" id="CHEBI:37575"/>
        <dbReference type="ChEBI" id="CHEBI:57841"/>
        <dbReference type="ChEBI" id="CHEBI:58296"/>
        <dbReference type="EC" id="2.5.1.3"/>
    </reaction>
</comment>
<reference evidence="6 7" key="1">
    <citation type="submission" date="2021-06" db="EMBL/GenBank/DDBJ databases">
        <title>Bacillus sp. RD4P76, an endophyte from a halophyte.</title>
        <authorList>
            <person name="Sun J.-Q."/>
        </authorList>
    </citation>
    <scope>NUCLEOTIDE SEQUENCE [LARGE SCALE GENOMIC DNA]</scope>
    <source>
        <strain evidence="6 7">CGMCC 1.15917</strain>
    </source>
</reference>
<feature type="binding site" evidence="2">
    <location>
        <begin position="195"/>
        <end position="196"/>
    </location>
    <ligand>
        <name>2-[(2R,5Z)-2-carboxy-4-methylthiazol-5(2H)-ylidene]ethyl phosphate</name>
        <dbReference type="ChEBI" id="CHEBI:62899"/>
    </ligand>
</feature>
<gene>
    <name evidence="2 6" type="primary">thiE</name>
    <name evidence="6" type="ORF">KS419_02200</name>
</gene>
<sequence>MARIHENEMRKHLKLYFICGTTTSPDPLTKVLQSAINGGITLFQYREKGVGALSGAEKESLGRDLRDICRNAGIPFIVNDDLDLALKLSADGLHIGQDDGNVSDIRKKLGDKILGVSAHTKEEAQQALLEGADYLGVGPVFPTTTKKDTEKVCSPGFIKKLRQGGINCPIVAIGGISTSNVAEVAKSDADGISVISAISKSDNPVMQTRELLRIWEETNHNVHNH</sequence>
<comment type="function">
    <text evidence="2">Condenses 4-methyl-5-(beta-hydroxyethyl)thiazole monophosphate (THZ-P) and 2-methyl-4-amino-5-hydroxymethyl pyrimidine pyrophosphate (HMP-PP) to form thiamine monophosphate (TMP).</text>
</comment>
<keyword evidence="2 3" id="KW-0808">Transferase</keyword>
<feature type="binding site" evidence="2">
    <location>
        <position position="175"/>
    </location>
    <ligand>
        <name>2-[(2R,5Z)-2-carboxy-4-methylthiazol-5(2H)-ylidene]ethyl phosphate</name>
        <dbReference type="ChEBI" id="CHEBI:62899"/>
    </ligand>
</feature>
<dbReference type="InterPro" id="IPR034291">
    <property type="entry name" value="TMP_synthase"/>
</dbReference>
<dbReference type="HAMAP" id="MF_00097">
    <property type="entry name" value="TMP_synthase"/>
    <property type="match status" value="1"/>
</dbReference>
<organism evidence="6 7">
    <name type="scientific">Evansella tamaricis</name>
    <dbReference type="NCBI Taxonomy" id="2069301"/>
    <lineage>
        <taxon>Bacteria</taxon>
        <taxon>Bacillati</taxon>
        <taxon>Bacillota</taxon>
        <taxon>Bacilli</taxon>
        <taxon>Bacillales</taxon>
        <taxon>Bacillaceae</taxon>
        <taxon>Evansella</taxon>
    </lineage>
</organism>
<name>A0ABS6JAL5_9BACI</name>
<comment type="cofactor">
    <cofactor evidence="2">
        <name>Mg(2+)</name>
        <dbReference type="ChEBI" id="CHEBI:18420"/>
    </cofactor>
    <text evidence="2">Binds 1 Mg(2+) ion per subunit.</text>
</comment>
<dbReference type="PANTHER" id="PTHR20857:SF15">
    <property type="entry name" value="THIAMINE-PHOSPHATE SYNTHASE"/>
    <property type="match status" value="1"/>
</dbReference>
<feature type="binding site" evidence="2">
    <location>
        <position position="146"/>
    </location>
    <ligand>
        <name>4-amino-2-methyl-5-(diphosphooxymethyl)pyrimidine</name>
        <dbReference type="ChEBI" id="CHEBI:57841"/>
    </ligand>
</feature>
<dbReference type="NCBIfam" id="TIGR00693">
    <property type="entry name" value="thiE"/>
    <property type="match status" value="1"/>
</dbReference>
<feature type="binding site" evidence="2">
    <location>
        <position position="80"/>
    </location>
    <ligand>
        <name>Mg(2+)</name>
        <dbReference type="ChEBI" id="CHEBI:18420"/>
    </ligand>
</feature>
<feature type="binding site" evidence="2">
    <location>
        <begin position="143"/>
        <end position="145"/>
    </location>
    <ligand>
        <name>2-[(2R,5Z)-2-carboxy-4-methylthiazol-5(2H)-ylidene]ethyl phosphate</name>
        <dbReference type="ChEBI" id="CHEBI:62899"/>
    </ligand>
</feature>
<dbReference type="Proteomes" id="UP000784880">
    <property type="component" value="Unassembled WGS sequence"/>
</dbReference>
<evidence type="ECO:0000313" key="6">
    <source>
        <dbReference type="EMBL" id="MBU9710553.1"/>
    </source>
</evidence>
<evidence type="ECO:0000259" key="5">
    <source>
        <dbReference type="Pfam" id="PF02581"/>
    </source>
</evidence>
<feature type="binding site" evidence="2">
    <location>
        <position position="79"/>
    </location>
    <ligand>
        <name>4-amino-2-methyl-5-(diphosphooxymethyl)pyrimidine</name>
        <dbReference type="ChEBI" id="CHEBI:57841"/>
    </ligand>
</feature>
<feature type="domain" description="Thiamine phosphate synthase/TenI" evidence="5">
    <location>
        <begin position="15"/>
        <end position="198"/>
    </location>
</feature>
<evidence type="ECO:0000256" key="2">
    <source>
        <dbReference type="HAMAP-Rule" id="MF_00097"/>
    </source>
</evidence>
<dbReference type="InterPro" id="IPR022998">
    <property type="entry name" value="ThiamineP_synth_TenI"/>
</dbReference>
<keyword evidence="1 2" id="KW-0784">Thiamine biosynthesis</keyword>
<dbReference type="EC" id="2.5.1.3" evidence="2"/>
<comment type="catalytic activity">
    <reaction evidence="2 3">
        <text>2-[(2R,5Z)-2-carboxy-4-methylthiazol-5(2H)-ylidene]ethyl phosphate + 4-amino-2-methyl-5-(diphosphooxymethyl)pyrimidine + 2 H(+) = thiamine phosphate + CO2 + diphosphate</text>
        <dbReference type="Rhea" id="RHEA:47844"/>
        <dbReference type="ChEBI" id="CHEBI:15378"/>
        <dbReference type="ChEBI" id="CHEBI:16526"/>
        <dbReference type="ChEBI" id="CHEBI:33019"/>
        <dbReference type="ChEBI" id="CHEBI:37575"/>
        <dbReference type="ChEBI" id="CHEBI:57841"/>
        <dbReference type="ChEBI" id="CHEBI:62899"/>
        <dbReference type="EC" id="2.5.1.3"/>
    </reaction>
</comment>